<dbReference type="AlphaFoldDB" id="A0A9D2P174"/>
<reference evidence="4" key="1">
    <citation type="journal article" date="2021" name="PeerJ">
        <title>Extensive microbial diversity within the chicken gut microbiome revealed by metagenomics and culture.</title>
        <authorList>
            <person name="Gilroy R."/>
            <person name="Ravi A."/>
            <person name="Getino M."/>
            <person name="Pursley I."/>
            <person name="Horton D.L."/>
            <person name="Alikhan N.F."/>
            <person name="Baker D."/>
            <person name="Gharbi K."/>
            <person name="Hall N."/>
            <person name="Watson M."/>
            <person name="Adriaenssens E.M."/>
            <person name="Foster-Nyarko E."/>
            <person name="Jarju S."/>
            <person name="Secka A."/>
            <person name="Antonio M."/>
            <person name="Oren A."/>
            <person name="Chaudhuri R.R."/>
            <person name="La Ragione R."/>
            <person name="Hildebrand F."/>
            <person name="Pallen M.J."/>
        </authorList>
    </citation>
    <scope>NUCLEOTIDE SEQUENCE</scope>
    <source>
        <strain evidence="4">CHK165-2605</strain>
    </source>
</reference>
<dbReference type="PANTHER" id="PTHR46558:SF13">
    <property type="entry name" value="HTH-TYPE TRANSCRIPTIONAL REGULATOR IMMR"/>
    <property type="match status" value="1"/>
</dbReference>
<protein>
    <submittedName>
        <fullName evidence="4">Helix-turn-helix domain-containing protein</fullName>
    </submittedName>
</protein>
<reference evidence="4" key="2">
    <citation type="submission" date="2021-04" db="EMBL/GenBank/DDBJ databases">
        <authorList>
            <person name="Gilroy R."/>
        </authorList>
    </citation>
    <scope>NUCLEOTIDE SEQUENCE</scope>
    <source>
        <strain evidence="4">CHK165-2605</strain>
    </source>
</reference>
<evidence type="ECO:0000259" key="3">
    <source>
        <dbReference type="PROSITE" id="PS50943"/>
    </source>
</evidence>
<feature type="transmembrane region" description="Helical" evidence="2">
    <location>
        <begin position="176"/>
        <end position="199"/>
    </location>
</feature>
<sequence length="267" mass="28250">MTFQERLITLRKQQGLSQEQLGYELGVTRQTVSKWELGVTTPEMDKLIQLSDFFHITIDELVGRGTPEPVSEEAETEQAQTAREIHYVPYHWHYEYKSRRTLFGLPLVHINIGRWFPGQKLHRARGVLAIGTAASGIFALGVLSSGIFSIGVLSAGILSLGAVAAGLLLACGGLSVGAIAIGGFALGFFAVGGCAMGIYSIGGLAVAQKIAAGGAAHATIAIGDAASGEIVIDIHSGVTPEMVRQTILARFPETCNIIAKLFSMAVS</sequence>
<feature type="domain" description="HTH cro/C1-type" evidence="3">
    <location>
        <begin position="7"/>
        <end position="61"/>
    </location>
</feature>
<dbReference type="SUPFAM" id="SSF47413">
    <property type="entry name" value="lambda repressor-like DNA-binding domains"/>
    <property type="match status" value="1"/>
</dbReference>
<evidence type="ECO:0000313" key="5">
    <source>
        <dbReference type="Proteomes" id="UP000823895"/>
    </source>
</evidence>
<dbReference type="Proteomes" id="UP000823895">
    <property type="component" value="Unassembled WGS sequence"/>
</dbReference>
<keyword evidence="1" id="KW-0238">DNA-binding</keyword>
<dbReference type="PROSITE" id="PS50943">
    <property type="entry name" value="HTH_CROC1"/>
    <property type="match status" value="1"/>
</dbReference>
<organism evidence="4 5">
    <name type="scientific">Candidatus Mediterraneibacter gallistercoris</name>
    <dbReference type="NCBI Taxonomy" id="2838671"/>
    <lineage>
        <taxon>Bacteria</taxon>
        <taxon>Bacillati</taxon>
        <taxon>Bacillota</taxon>
        <taxon>Clostridia</taxon>
        <taxon>Lachnospirales</taxon>
        <taxon>Lachnospiraceae</taxon>
        <taxon>Mediterraneibacter</taxon>
    </lineage>
</organism>
<dbReference type="EMBL" id="DWWI01000016">
    <property type="protein sequence ID" value="HJC42212.1"/>
    <property type="molecule type" value="Genomic_DNA"/>
</dbReference>
<accession>A0A9D2P174</accession>
<name>A0A9D2P174_9FIRM</name>
<feature type="transmembrane region" description="Helical" evidence="2">
    <location>
        <begin position="147"/>
        <end position="169"/>
    </location>
</feature>
<dbReference type="GO" id="GO:0003677">
    <property type="term" value="F:DNA binding"/>
    <property type="evidence" value="ECO:0007669"/>
    <property type="project" value="UniProtKB-KW"/>
</dbReference>
<keyword evidence="2" id="KW-0812">Transmembrane</keyword>
<dbReference type="PANTHER" id="PTHR46558">
    <property type="entry name" value="TRACRIPTIONAL REGULATORY PROTEIN-RELATED-RELATED"/>
    <property type="match status" value="1"/>
</dbReference>
<comment type="caution">
    <text evidence="4">The sequence shown here is derived from an EMBL/GenBank/DDBJ whole genome shotgun (WGS) entry which is preliminary data.</text>
</comment>
<feature type="transmembrane region" description="Helical" evidence="2">
    <location>
        <begin position="124"/>
        <end position="141"/>
    </location>
</feature>
<gene>
    <name evidence="4" type="ORF">H9756_00780</name>
</gene>
<keyword evidence="2" id="KW-1133">Transmembrane helix</keyword>
<keyword evidence="2" id="KW-0472">Membrane</keyword>
<dbReference type="InterPro" id="IPR001387">
    <property type="entry name" value="Cro/C1-type_HTH"/>
</dbReference>
<dbReference type="CDD" id="cd00093">
    <property type="entry name" value="HTH_XRE"/>
    <property type="match status" value="1"/>
</dbReference>
<evidence type="ECO:0000256" key="2">
    <source>
        <dbReference type="SAM" id="Phobius"/>
    </source>
</evidence>
<dbReference type="Pfam" id="PF01381">
    <property type="entry name" value="HTH_3"/>
    <property type="match status" value="1"/>
</dbReference>
<dbReference type="SMART" id="SM00530">
    <property type="entry name" value="HTH_XRE"/>
    <property type="match status" value="1"/>
</dbReference>
<evidence type="ECO:0000256" key="1">
    <source>
        <dbReference type="ARBA" id="ARBA00023125"/>
    </source>
</evidence>
<proteinExistence type="predicted"/>
<dbReference type="InterPro" id="IPR010982">
    <property type="entry name" value="Lambda_DNA-bd_dom_sf"/>
</dbReference>
<dbReference type="Gene3D" id="1.10.260.40">
    <property type="entry name" value="lambda repressor-like DNA-binding domains"/>
    <property type="match status" value="1"/>
</dbReference>
<evidence type="ECO:0000313" key="4">
    <source>
        <dbReference type="EMBL" id="HJC42212.1"/>
    </source>
</evidence>